<dbReference type="InterPro" id="IPR013699">
    <property type="entry name" value="Signal_recog_part_SRP72_RNA-bd"/>
</dbReference>
<evidence type="ECO:0000313" key="13">
    <source>
        <dbReference type="Proteomes" id="UP000433876"/>
    </source>
</evidence>
<evidence type="ECO:0000256" key="10">
    <source>
        <dbReference type="SAM" id="MobiDB-lite"/>
    </source>
</evidence>
<feature type="compositionally biased region" description="Basic residues" evidence="10">
    <location>
        <begin position="622"/>
        <end position="631"/>
    </location>
</feature>
<dbReference type="Proteomes" id="UP000433876">
    <property type="component" value="Unassembled WGS sequence"/>
</dbReference>
<evidence type="ECO:0000256" key="8">
    <source>
        <dbReference type="ARBA" id="ARBA00023274"/>
    </source>
</evidence>
<accession>A0A8S9A1F2</accession>
<feature type="compositionally biased region" description="Low complexity" evidence="10">
    <location>
        <begin position="578"/>
        <end position="589"/>
    </location>
</feature>
<feature type="domain" description="Signal recognition particle SRP72 subunit RNA-binding" evidence="11">
    <location>
        <begin position="573"/>
        <end position="624"/>
    </location>
</feature>
<evidence type="ECO:0000256" key="1">
    <source>
        <dbReference type="ARBA" id="ARBA00004240"/>
    </source>
</evidence>
<dbReference type="GO" id="GO:0006614">
    <property type="term" value="P:SRP-dependent cotranslational protein targeting to membrane"/>
    <property type="evidence" value="ECO:0007669"/>
    <property type="project" value="UniProtKB-UniRule"/>
</dbReference>
<proteinExistence type="inferred from homology"/>
<sequence>MSDSAIAALNSLLRGTSIDDHEEALKLANSAIKAAKGNPADLSTAQHTRVVALVKLDRFDDALRAIAEGGAALDKTCVIEKAYALYKTGELEAAEQLLESTGIDTRGMKHLAAQVAYRAEKFDRAAELYQEMAENHEDAMYGEENDLRINILATYSQLEMQGKGWAVSEEHKKLSRDELEVFETAYNAACGSIAQGDFAKAAFLFKRARDLCEASDDLSEEDKKSELAPIIVQQAYVATKLGNLEEAARLHEEVVLSDISDASTKAIAQSNALILKSESNPYMAQRLADTLLVVTGNDRLFEEQATIFRRNKYVIELQAQKFAGVKSKTAKILSNEAEPTISSSKCDLGALNAAAASELQTGKEALRRILPLLETRPTDVGLLLTVVQLYIQLQNPAQALNVLEAFFKRLETATTSDNKVDVRFAPGLVALAVALYRLQGRHSAVRSELAKAAAHWQSKQKAASSGDSLLREAGIELLRSTHPSDLAAAGEAFTHLVAAQPDDRTATAGLIASFATSDFAKVEPYLGTLSPVEKLTAGVDVSALLDAGVAALPVVAPQQSQQGKKRAREDDDQTTGEQQQQKQQQQQAAKKQRRKRKLPKNYDPAKQPDPERWLPLRDRSSYRPKGRKGKKRAQEATQGGYVKGDEETLELAGGAGSVKVEKANPAGSGGGGGGGGAKKKKKGKK</sequence>
<evidence type="ECO:0000256" key="4">
    <source>
        <dbReference type="ARBA" id="ARBA00018350"/>
    </source>
</evidence>
<dbReference type="PIRSF" id="PIRSF038922">
    <property type="entry name" value="SRP72"/>
    <property type="match status" value="1"/>
</dbReference>
<evidence type="ECO:0000313" key="12">
    <source>
        <dbReference type="EMBL" id="KAA8634152.1"/>
    </source>
</evidence>
<evidence type="ECO:0000256" key="2">
    <source>
        <dbReference type="ARBA" id="ARBA00004496"/>
    </source>
</evidence>
<evidence type="ECO:0000256" key="5">
    <source>
        <dbReference type="ARBA" id="ARBA00022490"/>
    </source>
</evidence>
<dbReference type="AlphaFoldDB" id="A0A8S9A1F2"/>
<evidence type="ECO:0000256" key="7">
    <source>
        <dbReference type="ARBA" id="ARBA00023135"/>
    </source>
</evidence>
<comment type="subcellular location">
    <subcellularLocation>
        <location evidence="2 9">Cytoplasm</location>
    </subcellularLocation>
    <subcellularLocation>
        <location evidence="1">Endoplasmic reticulum</location>
    </subcellularLocation>
</comment>
<evidence type="ECO:0000256" key="6">
    <source>
        <dbReference type="ARBA" id="ARBA00022824"/>
    </source>
</evidence>
<dbReference type="PANTHER" id="PTHR14094">
    <property type="entry name" value="SIGNAL RECOGNITION PARTICLE 72"/>
    <property type="match status" value="1"/>
</dbReference>
<dbReference type="InterPro" id="IPR031545">
    <property type="entry name" value="SRP72_TPR-like"/>
</dbReference>
<comment type="similarity">
    <text evidence="3 9">Belongs to the SRP72 family.</text>
</comment>
<dbReference type="InterPro" id="IPR011990">
    <property type="entry name" value="TPR-like_helical_dom_sf"/>
</dbReference>
<dbReference type="GO" id="GO:0008312">
    <property type="term" value="F:7S RNA binding"/>
    <property type="evidence" value="ECO:0007669"/>
    <property type="project" value="InterPro"/>
</dbReference>
<dbReference type="GO" id="GO:0005783">
    <property type="term" value="C:endoplasmic reticulum"/>
    <property type="evidence" value="ECO:0007669"/>
    <property type="project" value="UniProtKB-SubCell"/>
</dbReference>
<dbReference type="VEuPathDB" id="FungiDB:SMAC_07024"/>
<keyword evidence="6" id="KW-0256">Endoplasmic reticulum</keyword>
<keyword evidence="8 9" id="KW-0687">Ribonucleoprotein</keyword>
<evidence type="ECO:0000256" key="3">
    <source>
        <dbReference type="ARBA" id="ARBA00007676"/>
    </source>
</evidence>
<evidence type="ECO:0000259" key="11">
    <source>
        <dbReference type="Pfam" id="PF08492"/>
    </source>
</evidence>
<dbReference type="Pfam" id="PF08492">
    <property type="entry name" value="SRP72"/>
    <property type="match status" value="1"/>
</dbReference>
<reference evidence="12 13" key="1">
    <citation type="submission" date="2017-07" db="EMBL/GenBank/DDBJ databases">
        <title>Genome sequence of the Sordaria macrospora wild type strain R19027.</title>
        <authorList>
            <person name="Nowrousian M."/>
            <person name="Teichert I."/>
            <person name="Kueck U."/>
        </authorList>
    </citation>
    <scope>NUCLEOTIDE SEQUENCE [LARGE SCALE GENOMIC DNA]</scope>
    <source>
        <strain evidence="12 13">R19027</strain>
        <tissue evidence="12">Mycelium</tissue>
    </source>
</reference>
<feature type="compositionally biased region" description="Basic residues" evidence="10">
    <location>
        <begin position="590"/>
        <end position="599"/>
    </location>
</feature>
<feature type="region of interest" description="Disordered" evidence="10">
    <location>
        <begin position="556"/>
        <end position="685"/>
    </location>
</feature>
<dbReference type="FunFam" id="1.25.40.10:FF:000512">
    <property type="entry name" value="Signal recognition particle subunit SRP72"/>
    <property type="match status" value="1"/>
</dbReference>
<dbReference type="Gene3D" id="1.25.40.10">
    <property type="entry name" value="Tetratricopeptide repeat domain"/>
    <property type="match status" value="2"/>
</dbReference>
<organism evidence="12 13">
    <name type="scientific">Sordaria macrospora</name>
    <dbReference type="NCBI Taxonomy" id="5147"/>
    <lineage>
        <taxon>Eukaryota</taxon>
        <taxon>Fungi</taxon>
        <taxon>Dikarya</taxon>
        <taxon>Ascomycota</taxon>
        <taxon>Pezizomycotina</taxon>
        <taxon>Sordariomycetes</taxon>
        <taxon>Sordariomycetidae</taxon>
        <taxon>Sordariales</taxon>
        <taxon>Sordariaceae</taxon>
        <taxon>Sordaria</taxon>
    </lineage>
</organism>
<keyword evidence="7 9" id="KW-0733">Signal recognition particle</keyword>
<dbReference type="GO" id="GO:0005786">
    <property type="term" value="C:signal recognition particle, endoplasmic reticulum targeting"/>
    <property type="evidence" value="ECO:0007669"/>
    <property type="project" value="UniProtKB-UniRule"/>
</dbReference>
<protein>
    <recommendedName>
        <fullName evidence="4 9">Signal recognition particle subunit SRP72</fullName>
    </recommendedName>
</protein>
<evidence type="ECO:0000256" key="9">
    <source>
        <dbReference type="PIRNR" id="PIRNR038922"/>
    </source>
</evidence>
<gene>
    <name evidence="12" type="ORF">SMACR_07024</name>
</gene>
<dbReference type="PANTHER" id="PTHR14094:SF9">
    <property type="entry name" value="SIGNAL RECOGNITION PARTICLE SUBUNIT SRP72"/>
    <property type="match status" value="1"/>
</dbReference>
<comment type="caution">
    <text evidence="12">The sequence shown here is derived from an EMBL/GenBank/DDBJ whole genome shotgun (WGS) entry which is preliminary data.</text>
</comment>
<comment type="function">
    <text evidence="9">Component of the signal recognition particle (SRP) complex, a ribonucleoprotein complex that mediates the cotranslational targeting of secretory and membrane proteins to the endoplasmic reticulum (ER).</text>
</comment>
<dbReference type="InterPro" id="IPR026270">
    <property type="entry name" value="SRP72"/>
</dbReference>
<feature type="compositionally biased region" description="Gly residues" evidence="10">
    <location>
        <begin position="667"/>
        <end position="676"/>
    </location>
</feature>
<dbReference type="SUPFAM" id="SSF48452">
    <property type="entry name" value="TPR-like"/>
    <property type="match status" value="1"/>
</dbReference>
<dbReference type="EMBL" id="NMPR01000026">
    <property type="protein sequence ID" value="KAA8634152.1"/>
    <property type="molecule type" value="Genomic_DNA"/>
</dbReference>
<name>A0A8S9A1F2_SORMA</name>
<dbReference type="GO" id="GO:0043022">
    <property type="term" value="F:ribosome binding"/>
    <property type="evidence" value="ECO:0007669"/>
    <property type="project" value="TreeGrafter"/>
</dbReference>
<keyword evidence="5 9" id="KW-0963">Cytoplasm</keyword>
<feature type="compositionally biased region" description="Basic and acidic residues" evidence="10">
    <location>
        <begin position="606"/>
        <end position="621"/>
    </location>
</feature>
<dbReference type="Pfam" id="PF17004">
    <property type="entry name" value="SRP_TPR_like"/>
    <property type="match status" value="1"/>
</dbReference>